<dbReference type="GO" id="GO:0000724">
    <property type="term" value="P:double-strand break repair via homologous recombination"/>
    <property type="evidence" value="ECO:0007669"/>
    <property type="project" value="TreeGrafter"/>
</dbReference>
<protein>
    <recommendedName>
        <fullName evidence="5">DNA 3'-5' helicase</fullName>
        <ecNumber evidence="5">5.6.2.4</ecNumber>
    </recommendedName>
</protein>
<dbReference type="InParanoid" id="S8F678"/>
<evidence type="ECO:0000256" key="4">
    <source>
        <dbReference type="ARBA" id="ARBA00034617"/>
    </source>
</evidence>
<dbReference type="Proteomes" id="UP000015241">
    <property type="component" value="Unassembled WGS sequence"/>
</dbReference>
<keyword evidence="3" id="KW-0413">Isomerase</keyword>
<dbReference type="GO" id="GO:0005694">
    <property type="term" value="C:chromosome"/>
    <property type="evidence" value="ECO:0007669"/>
    <property type="project" value="TreeGrafter"/>
</dbReference>
<dbReference type="Gene3D" id="3.40.50.300">
    <property type="entry name" value="P-loop containing nucleotide triphosphate hydrolases"/>
    <property type="match status" value="2"/>
</dbReference>
<dbReference type="InterPro" id="IPR027417">
    <property type="entry name" value="P-loop_NTPase"/>
</dbReference>
<dbReference type="GO" id="GO:0009378">
    <property type="term" value="F:four-way junction helicase activity"/>
    <property type="evidence" value="ECO:0007669"/>
    <property type="project" value="TreeGrafter"/>
</dbReference>
<evidence type="ECO:0000256" key="1">
    <source>
        <dbReference type="ARBA" id="ARBA00005446"/>
    </source>
</evidence>
<feature type="domain" description="Helicase ATP-binding" evidence="6">
    <location>
        <begin position="36"/>
        <end position="174"/>
    </location>
</feature>
<name>S8F678_FOMSC</name>
<sequence>MEPSSHSKLPTLDGIRAKTLAELKCDPCRWQSMSTLASLEGKKDVVTVAPTGSGKTLTFWMPLLFRDDGIQLVVTPLTILGAQNEGDLAKLGIRAIAEGKYRAIVANPEEVMKPGGGFEKLWEVENFTSKLISVVWDEVHCASIWKSFRPEYKRAHLLRNFLPHTPFHLATATLCRLHVDCTKMPPMFLVCQCTGRSVVMRLHDLVCPCSRESGGAGMRSKRRQDRV</sequence>
<gene>
    <name evidence="7" type="ORF">FOMPIDRAFT_1134377</name>
</gene>
<dbReference type="Pfam" id="PF00270">
    <property type="entry name" value="DEAD"/>
    <property type="match status" value="1"/>
</dbReference>
<evidence type="ECO:0000259" key="6">
    <source>
        <dbReference type="PROSITE" id="PS51192"/>
    </source>
</evidence>
<dbReference type="SUPFAM" id="SSF52540">
    <property type="entry name" value="P-loop containing nucleoside triphosphate hydrolases"/>
    <property type="match status" value="1"/>
</dbReference>
<evidence type="ECO:0000256" key="5">
    <source>
        <dbReference type="ARBA" id="ARBA00034808"/>
    </source>
</evidence>
<comment type="similarity">
    <text evidence="1">Belongs to the helicase family. RecQ subfamily.</text>
</comment>
<evidence type="ECO:0000256" key="2">
    <source>
        <dbReference type="ARBA" id="ARBA00023125"/>
    </source>
</evidence>
<accession>S8F678</accession>
<reference evidence="7 8" key="1">
    <citation type="journal article" date="2012" name="Science">
        <title>The Paleozoic origin of enzymatic lignin decomposition reconstructed from 31 fungal genomes.</title>
        <authorList>
            <person name="Floudas D."/>
            <person name="Binder M."/>
            <person name="Riley R."/>
            <person name="Barry K."/>
            <person name="Blanchette R.A."/>
            <person name="Henrissat B."/>
            <person name="Martinez A.T."/>
            <person name="Otillar R."/>
            <person name="Spatafora J.W."/>
            <person name="Yadav J.S."/>
            <person name="Aerts A."/>
            <person name="Benoit I."/>
            <person name="Boyd A."/>
            <person name="Carlson A."/>
            <person name="Copeland A."/>
            <person name="Coutinho P.M."/>
            <person name="de Vries R.P."/>
            <person name="Ferreira P."/>
            <person name="Findley K."/>
            <person name="Foster B."/>
            <person name="Gaskell J."/>
            <person name="Glotzer D."/>
            <person name="Gorecki P."/>
            <person name="Heitman J."/>
            <person name="Hesse C."/>
            <person name="Hori C."/>
            <person name="Igarashi K."/>
            <person name="Jurgens J.A."/>
            <person name="Kallen N."/>
            <person name="Kersten P."/>
            <person name="Kohler A."/>
            <person name="Kuees U."/>
            <person name="Kumar T.K.A."/>
            <person name="Kuo A."/>
            <person name="LaButti K."/>
            <person name="Larrondo L.F."/>
            <person name="Lindquist E."/>
            <person name="Ling A."/>
            <person name="Lombard V."/>
            <person name="Lucas S."/>
            <person name="Lundell T."/>
            <person name="Martin R."/>
            <person name="McLaughlin D.J."/>
            <person name="Morgenstern I."/>
            <person name="Morin E."/>
            <person name="Murat C."/>
            <person name="Nagy L.G."/>
            <person name="Nolan M."/>
            <person name="Ohm R.A."/>
            <person name="Patyshakuliyeva A."/>
            <person name="Rokas A."/>
            <person name="Ruiz-Duenas F.J."/>
            <person name="Sabat G."/>
            <person name="Salamov A."/>
            <person name="Samejima M."/>
            <person name="Schmutz J."/>
            <person name="Slot J.C."/>
            <person name="St John F."/>
            <person name="Stenlid J."/>
            <person name="Sun H."/>
            <person name="Sun S."/>
            <person name="Syed K."/>
            <person name="Tsang A."/>
            <person name="Wiebenga A."/>
            <person name="Young D."/>
            <person name="Pisabarro A."/>
            <person name="Eastwood D.C."/>
            <person name="Martin F."/>
            <person name="Cullen D."/>
            <person name="Grigoriev I.V."/>
            <person name="Hibbett D.S."/>
        </authorList>
    </citation>
    <scope>NUCLEOTIDE SEQUENCE</scope>
    <source>
        <strain evidence="8">FP-58527</strain>
    </source>
</reference>
<dbReference type="PANTHER" id="PTHR13710:SF105">
    <property type="entry name" value="ATP-DEPENDENT DNA HELICASE Q1"/>
    <property type="match status" value="1"/>
</dbReference>
<organism evidence="7 8">
    <name type="scientific">Fomitopsis schrenkii</name>
    <name type="common">Brown rot fungus</name>
    <dbReference type="NCBI Taxonomy" id="2126942"/>
    <lineage>
        <taxon>Eukaryota</taxon>
        <taxon>Fungi</taxon>
        <taxon>Dikarya</taxon>
        <taxon>Basidiomycota</taxon>
        <taxon>Agaricomycotina</taxon>
        <taxon>Agaricomycetes</taxon>
        <taxon>Polyporales</taxon>
        <taxon>Fomitopsis</taxon>
    </lineage>
</organism>
<dbReference type="GO" id="GO:0043138">
    <property type="term" value="F:3'-5' DNA helicase activity"/>
    <property type="evidence" value="ECO:0007669"/>
    <property type="project" value="UniProtKB-EC"/>
</dbReference>
<dbReference type="PROSITE" id="PS51192">
    <property type="entry name" value="HELICASE_ATP_BIND_1"/>
    <property type="match status" value="1"/>
</dbReference>
<dbReference type="EC" id="5.6.2.4" evidence="5"/>
<dbReference type="PANTHER" id="PTHR13710">
    <property type="entry name" value="DNA HELICASE RECQ FAMILY MEMBER"/>
    <property type="match status" value="1"/>
</dbReference>
<dbReference type="HOGENOM" id="CLU_001103_19_2_1"/>
<dbReference type="STRING" id="743788.S8F678"/>
<dbReference type="GO" id="GO:0005737">
    <property type="term" value="C:cytoplasm"/>
    <property type="evidence" value="ECO:0007669"/>
    <property type="project" value="TreeGrafter"/>
</dbReference>
<dbReference type="InterPro" id="IPR014001">
    <property type="entry name" value="Helicase_ATP-bd"/>
</dbReference>
<dbReference type="AlphaFoldDB" id="S8F678"/>
<evidence type="ECO:0000256" key="3">
    <source>
        <dbReference type="ARBA" id="ARBA00023235"/>
    </source>
</evidence>
<dbReference type="eggNOG" id="KOG0351">
    <property type="taxonomic scope" value="Eukaryota"/>
</dbReference>
<dbReference type="EMBL" id="KE504233">
    <property type="protein sequence ID" value="EPS94419.1"/>
    <property type="molecule type" value="Genomic_DNA"/>
</dbReference>
<dbReference type="InterPro" id="IPR011545">
    <property type="entry name" value="DEAD/DEAH_box_helicase_dom"/>
</dbReference>
<keyword evidence="2" id="KW-0238">DNA-binding</keyword>
<proteinExistence type="inferred from homology"/>
<comment type="catalytic activity">
    <reaction evidence="4">
        <text>Couples ATP hydrolysis with the unwinding of duplex DNA by translocating in the 3'-5' direction.</text>
        <dbReference type="EC" id="5.6.2.4"/>
    </reaction>
</comment>
<evidence type="ECO:0000313" key="8">
    <source>
        <dbReference type="Proteomes" id="UP000015241"/>
    </source>
</evidence>
<dbReference type="OrthoDB" id="10261556at2759"/>
<dbReference type="GO" id="GO:0005524">
    <property type="term" value="F:ATP binding"/>
    <property type="evidence" value="ECO:0007669"/>
    <property type="project" value="InterPro"/>
</dbReference>
<dbReference type="GO" id="GO:0003677">
    <property type="term" value="F:DNA binding"/>
    <property type="evidence" value="ECO:0007669"/>
    <property type="project" value="UniProtKB-KW"/>
</dbReference>
<keyword evidence="8" id="KW-1185">Reference proteome</keyword>
<evidence type="ECO:0000313" key="7">
    <source>
        <dbReference type="EMBL" id="EPS94419.1"/>
    </source>
</evidence>